<dbReference type="SUPFAM" id="SSF51695">
    <property type="entry name" value="PLC-like phosphodiesterases"/>
    <property type="match status" value="1"/>
</dbReference>
<dbReference type="GO" id="GO:0008081">
    <property type="term" value="F:phosphoric diester hydrolase activity"/>
    <property type="evidence" value="ECO:0007669"/>
    <property type="project" value="InterPro"/>
</dbReference>
<dbReference type="PANTHER" id="PTHR46211:SF1">
    <property type="entry name" value="GLYCEROPHOSPHODIESTER PHOSPHODIESTERASE, CYTOPLASMIC"/>
    <property type="match status" value="1"/>
</dbReference>
<dbReference type="RefSeq" id="WP_121923878.1">
    <property type="nucleotide sequence ID" value="NZ_CBCSGA010000002.1"/>
</dbReference>
<dbReference type="OrthoDB" id="384721at2"/>
<protein>
    <submittedName>
        <fullName evidence="2">Glycerophosphoryl diester phosphodiesterase</fullName>
    </submittedName>
</protein>
<comment type="caution">
    <text evidence="2">The sequence shown here is derived from an EMBL/GenBank/DDBJ whole genome shotgun (WGS) entry which is preliminary data.</text>
</comment>
<evidence type="ECO:0000313" key="2">
    <source>
        <dbReference type="EMBL" id="RMA77730.1"/>
    </source>
</evidence>
<dbReference type="Pfam" id="PF03009">
    <property type="entry name" value="GDPD"/>
    <property type="match status" value="1"/>
</dbReference>
<accession>A0A3L9ZZ24</accession>
<feature type="domain" description="GP-PDE" evidence="1">
    <location>
        <begin position="1"/>
        <end position="225"/>
    </location>
</feature>
<gene>
    <name evidence="2" type="ORF">BC961_0074</name>
</gene>
<evidence type="ECO:0000313" key="3">
    <source>
        <dbReference type="Proteomes" id="UP000280368"/>
    </source>
</evidence>
<proteinExistence type="predicted"/>
<sequence length="225" mass="25691">MLKIGHRGAKGSEPENTLISFQKALDMEVDGIELDVHLSSDGEIIVIHDETVDRTTNGTGLVNALSCRELKALRINEEHQVSTLREVFELVNQNCFMNIELKTYETADKVVELIEEHVSEKNWNYSHFLISSFDWNALQQVRFLSDEIQLGVLTETDLDLAFAFAKFIKAKSIHPHFHLLNKENVLKIQEKGIQVFPWTVNEVEDIAKIKGYNVNGIISDFPNRI</sequence>
<keyword evidence="3" id="KW-1185">Reference proteome</keyword>
<dbReference type="GO" id="GO:0006629">
    <property type="term" value="P:lipid metabolic process"/>
    <property type="evidence" value="ECO:0007669"/>
    <property type="project" value="InterPro"/>
</dbReference>
<dbReference type="InterPro" id="IPR017946">
    <property type="entry name" value="PLC-like_Pdiesterase_TIM-brl"/>
</dbReference>
<reference evidence="2 3" key="1">
    <citation type="submission" date="2018-10" db="EMBL/GenBank/DDBJ databases">
        <title>Genomic Encyclopedia of Archaeal and Bacterial Type Strains, Phase II (KMG-II): from individual species to whole genera.</title>
        <authorList>
            <person name="Goeker M."/>
        </authorList>
    </citation>
    <scope>NUCLEOTIDE SEQUENCE [LARGE SCALE GENOMIC DNA]</scope>
    <source>
        <strain evidence="2 3">DSM 19727</strain>
    </source>
</reference>
<dbReference type="PROSITE" id="PS51704">
    <property type="entry name" value="GP_PDE"/>
    <property type="match status" value="1"/>
</dbReference>
<name>A0A3L9ZZ24_9FLAO</name>
<dbReference type="AlphaFoldDB" id="A0A3L9ZZ24"/>
<dbReference type="Proteomes" id="UP000280368">
    <property type="component" value="Unassembled WGS sequence"/>
</dbReference>
<dbReference type="PANTHER" id="PTHR46211">
    <property type="entry name" value="GLYCEROPHOSPHORYL DIESTER PHOSPHODIESTERASE"/>
    <property type="match status" value="1"/>
</dbReference>
<dbReference type="Gene3D" id="3.20.20.190">
    <property type="entry name" value="Phosphatidylinositol (PI) phosphodiesterase"/>
    <property type="match status" value="1"/>
</dbReference>
<dbReference type="InterPro" id="IPR030395">
    <property type="entry name" value="GP_PDE_dom"/>
</dbReference>
<evidence type="ECO:0000259" key="1">
    <source>
        <dbReference type="PROSITE" id="PS51704"/>
    </source>
</evidence>
<dbReference type="EMBL" id="REFH01000007">
    <property type="protein sequence ID" value="RMA77730.1"/>
    <property type="molecule type" value="Genomic_DNA"/>
</dbReference>
<organism evidence="2 3">
    <name type="scientific">Flavobacterium weaverense</name>
    <dbReference type="NCBI Taxonomy" id="271156"/>
    <lineage>
        <taxon>Bacteria</taxon>
        <taxon>Pseudomonadati</taxon>
        <taxon>Bacteroidota</taxon>
        <taxon>Flavobacteriia</taxon>
        <taxon>Flavobacteriales</taxon>
        <taxon>Flavobacteriaceae</taxon>
        <taxon>Flavobacterium</taxon>
    </lineage>
</organism>